<reference evidence="5 6" key="1">
    <citation type="submission" date="2020-02" db="EMBL/GenBank/DDBJ databases">
        <authorList>
            <person name="Li X.-J."/>
            <person name="Feng X.-M."/>
        </authorList>
    </citation>
    <scope>NUCLEOTIDE SEQUENCE [LARGE SCALE GENOMIC DNA]</scope>
    <source>
        <strain evidence="5 6">CGMCC 4.7225</strain>
    </source>
</reference>
<keyword evidence="1" id="KW-0805">Transcription regulation</keyword>
<dbReference type="InterPro" id="IPR050313">
    <property type="entry name" value="Carb_Metab_HTH_regulators"/>
</dbReference>
<dbReference type="SMART" id="SM00420">
    <property type="entry name" value="HTH_DEOR"/>
    <property type="match status" value="1"/>
</dbReference>
<gene>
    <name evidence="5" type="ORF">G1H11_20845</name>
</gene>
<dbReference type="InterPro" id="IPR001034">
    <property type="entry name" value="DeoR_HTH"/>
</dbReference>
<dbReference type="InterPro" id="IPR014036">
    <property type="entry name" value="DeoR-like_C"/>
</dbReference>
<keyword evidence="3" id="KW-0804">Transcription</keyword>
<dbReference type="Pfam" id="PF08220">
    <property type="entry name" value="HTH_DeoR"/>
    <property type="match status" value="1"/>
</dbReference>
<dbReference type="Pfam" id="PF00455">
    <property type="entry name" value="DeoRC"/>
    <property type="match status" value="1"/>
</dbReference>
<dbReference type="PRINTS" id="PR00037">
    <property type="entry name" value="HTHLACR"/>
</dbReference>
<dbReference type="PROSITE" id="PS00894">
    <property type="entry name" value="HTH_DEOR_1"/>
    <property type="match status" value="1"/>
</dbReference>
<dbReference type="EMBL" id="JAAGOB010000013">
    <property type="protein sequence ID" value="NED97751.1"/>
    <property type="molecule type" value="Genomic_DNA"/>
</dbReference>
<accession>A0A6N9YRS9</accession>
<dbReference type="SUPFAM" id="SSF100950">
    <property type="entry name" value="NagB/RpiA/CoA transferase-like"/>
    <property type="match status" value="1"/>
</dbReference>
<dbReference type="AlphaFoldDB" id="A0A6N9YRS9"/>
<sequence length="270" mass="29175">MKKRTGRPTVIPEERRQRIYELLVENGAVRVSDLSRELGSSETTIRRDLARMEAKGLLERTHGGSILTRRMSSEPQYDDKDELEVGAKAAIGQAAADLVEPGEVVFVNSGSTNRQVLRCLAMKQGIRVVTNNAAALEGWRVGNELVLSGGRYRQRSNSYVGPLAGQAVRSMFADRCFIGVDGISLRHGLTTPNEGESEIARLMIAGTLGSVVVVADHTKIGTVARFVSAPLERVSALVTDRPLAADFEDALAELGVDVVYAGEHPPPSPE</sequence>
<dbReference type="Gene3D" id="1.10.10.10">
    <property type="entry name" value="Winged helix-like DNA-binding domain superfamily/Winged helix DNA-binding domain"/>
    <property type="match status" value="1"/>
</dbReference>
<dbReference type="SMART" id="SM01134">
    <property type="entry name" value="DeoRC"/>
    <property type="match status" value="1"/>
</dbReference>
<organism evidence="5 6">
    <name type="scientific">Phytoactinopolyspora alkaliphila</name>
    <dbReference type="NCBI Taxonomy" id="1783498"/>
    <lineage>
        <taxon>Bacteria</taxon>
        <taxon>Bacillati</taxon>
        <taxon>Actinomycetota</taxon>
        <taxon>Actinomycetes</taxon>
        <taxon>Jiangellales</taxon>
        <taxon>Jiangellaceae</taxon>
        <taxon>Phytoactinopolyspora</taxon>
    </lineage>
</organism>
<dbReference type="InterPro" id="IPR036390">
    <property type="entry name" value="WH_DNA-bd_sf"/>
</dbReference>
<evidence type="ECO:0000256" key="3">
    <source>
        <dbReference type="ARBA" id="ARBA00023163"/>
    </source>
</evidence>
<dbReference type="InterPro" id="IPR018356">
    <property type="entry name" value="Tscrpt_reg_HTH_DeoR_CS"/>
</dbReference>
<evidence type="ECO:0000259" key="4">
    <source>
        <dbReference type="PROSITE" id="PS51000"/>
    </source>
</evidence>
<feature type="domain" description="HTH deoR-type" evidence="4">
    <location>
        <begin position="12"/>
        <end position="67"/>
    </location>
</feature>
<evidence type="ECO:0000313" key="5">
    <source>
        <dbReference type="EMBL" id="NED97751.1"/>
    </source>
</evidence>
<dbReference type="InterPro" id="IPR037171">
    <property type="entry name" value="NagB/RpiA_transferase-like"/>
</dbReference>
<evidence type="ECO:0000256" key="1">
    <source>
        <dbReference type="ARBA" id="ARBA00023015"/>
    </source>
</evidence>
<dbReference type="GO" id="GO:0003677">
    <property type="term" value="F:DNA binding"/>
    <property type="evidence" value="ECO:0007669"/>
    <property type="project" value="UniProtKB-KW"/>
</dbReference>
<dbReference type="PROSITE" id="PS51000">
    <property type="entry name" value="HTH_DEOR_2"/>
    <property type="match status" value="1"/>
</dbReference>
<dbReference type="PANTHER" id="PTHR30363:SF44">
    <property type="entry name" value="AGA OPERON TRANSCRIPTIONAL REPRESSOR-RELATED"/>
    <property type="match status" value="1"/>
</dbReference>
<dbReference type="InterPro" id="IPR036388">
    <property type="entry name" value="WH-like_DNA-bd_sf"/>
</dbReference>
<protein>
    <submittedName>
        <fullName evidence="5">DeoR/GlpR transcriptional regulator</fullName>
    </submittedName>
</protein>
<dbReference type="PANTHER" id="PTHR30363">
    <property type="entry name" value="HTH-TYPE TRANSCRIPTIONAL REGULATOR SRLR-RELATED"/>
    <property type="match status" value="1"/>
</dbReference>
<dbReference type="GO" id="GO:0003700">
    <property type="term" value="F:DNA-binding transcription factor activity"/>
    <property type="evidence" value="ECO:0007669"/>
    <property type="project" value="InterPro"/>
</dbReference>
<evidence type="ECO:0000313" key="6">
    <source>
        <dbReference type="Proteomes" id="UP000469185"/>
    </source>
</evidence>
<dbReference type="Gene3D" id="3.40.50.1360">
    <property type="match status" value="1"/>
</dbReference>
<keyword evidence="2" id="KW-0238">DNA-binding</keyword>
<dbReference type="InterPro" id="IPR011991">
    <property type="entry name" value="ArsR-like_HTH"/>
</dbReference>
<dbReference type="SUPFAM" id="SSF46785">
    <property type="entry name" value="Winged helix' DNA-binding domain"/>
    <property type="match status" value="1"/>
</dbReference>
<proteinExistence type="predicted"/>
<keyword evidence="6" id="KW-1185">Reference proteome</keyword>
<dbReference type="Proteomes" id="UP000469185">
    <property type="component" value="Unassembled WGS sequence"/>
</dbReference>
<evidence type="ECO:0000256" key="2">
    <source>
        <dbReference type="ARBA" id="ARBA00023125"/>
    </source>
</evidence>
<dbReference type="RefSeq" id="WP_163820525.1">
    <property type="nucleotide sequence ID" value="NZ_JAAGOB010000013.1"/>
</dbReference>
<name>A0A6N9YRS9_9ACTN</name>
<comment type="caution">
    <text evidence="5">The sequence shown here is derived from an EMBL/GenBank/DDBJ whole genome shotgun (WGS) entry which is preliminary data.</text>
</comment>
<dbReference type="CDD" id="cd00090">
    <property type="entry name" value="HTH_ARSR"/>
    <property type="match status" value="1"/>
</dbReference>